<evidence type="ECO:0000313" key="1">
    <source>
        <dbReference type="EMBL" id="CAG8786863.1"/>
    </source>
</evidence>
<organism evidence="1 2">
    <name type="scientific">Dentiscutata erythropus</name>
    <dbReference type="NCBI Taxonomy" id="1348616"/>
    <lineage>
        <taxon>Eukaryota</taxon>
        <taxon>Fungi</taxon>
        <taxon>Fungi incertae sedis</taxon>
        <taxon>Mucoromycota</taxon>
        <taxon>Glomeromycotina</taxon>
        <taxon>Glomeromycetes</taxon>
        <taxon>Diversisporales</taxon>
        <taxon>Gigasporaceae</taxon>
        <taxon>Dentiscutata</taxon>
    </lineage>
</organism>
<proteinExistence type="predicted"/>
<feature type="non-terminal residue" evidence="1">
    <location>
        <position position="1"/>
    </location>
</feature>
<comment type="caution">
    <text evidence="1">The sequence shown here is derived from an EMBL/GenBank/DDBJ whole genome shotgun (WGS) entry which is preliminary data.</text>
</comment>
<keyword evidence="2" id="KW-1185">Reference proteome</keyword>
<gene>
    <name evidence="1" type="ORF">DERYTH_LOCUS20588</name>
</gene>
<name>A0A9N9JKS6_9GLOM</name>
<dbReference type="OrthoDB" id="2338404at2759"/>
<reference evidence="1" key="1">
    <citation type="submission" date="2021-06" db="EMBL/GenBank/DDBJ databases">
        <authorList>
            <person name="Kallberg Y."/>
            <person name="Tangrot J."/>
            <person name="Rosling A."/>
        </authorList>
    </citation>
    <scope>NUCLEOTIDE SEQUENCE</scope>
    <source>
        <strain evidence="1">MA453B</strain>
    </source>
</reference>
<protein>
    <submittedName>
        <fullName evidence="1">15731_t:CDS:1</fullName>
    </submittedName>
</protein>
<evidence type="ECO:0000313" key="2">
    <source>
        <dbReference type="Proteomes" id="UP000789405"/>
    </source>
</evidence>
<dbReference type="Proteomes" id="UP000789405">
    <property type="component" value="Unassembled WGS sequence"/>
</dbReference>
<feature type="non-terminal residue" evidence="1">
    <location>
        <position position="647"/>
    </location>
</feature>
<dbReference type="AlphaFoldDB" id="A0A9N9JKS6"/>
<accession>A0A9N9JKS6</accession>
<dbReference type="EMBL" id="CAJVPY010024533">
    <property type="protein sequence ID" value="CAG8786863.1"/>
    <property type="molecule type" value="Genomic_DNA"/>
</dbReference>
<sequence length="647" mass="75503">MSIETEQKLKSKILTHGLSISKQGIRIADKPAYNFEAQPKFLTLDDQVKLVLSTKLKDSFLLYNHIGSFNIDSEYNAWMPDIDDLLSNKSNKLHVYLGILCPRAEINFENRKIKPLENLNDAIKEYFNRWEEYIKLHDFGTSNNAIIMRDEYDFDTSFLTSINNDKIAKDDLKKWVSSCLESKIDSWQAISWKGLYPLYKIFDESLQKKIKFILEIDDQTKTKEKVLMMGVIPIEDSIYYYRIKFPVYLNIKFVTQNGESINTTIRKFSDLQITWIMIGIPSEIGFFSINTRNIPILALGSHSFKSNEEHKFTLQASEDLPATSVICVSILHQTSFYGMKFAIKDSNYNEIDITINRNKKETMENYNGDEEDFSSEEEDENKISEDIHFHEYLLQWCFLPKDQKIVEADIKLIPTKDIINLNVIGQMHQNIPSLHKKKAKNKKFDFKESISDDNILKQENFVAGIFTVILNHVKEFTHNISKISKLQKFTNAQAIKNRFDNIVLDFEQGVRDLNPEITIYNVEELNSIKETVQFVKSENILLINQVATMSLTLEKIEDMRKSNSYNINNVFKVPEIDSELFQNPFDGKNNDLRNKISRKIYISRRCLDVSKQQDNSEVIHWLAPDKMCDPKNPKEVLFQYDKKSEIF</sequence>